<comment type="catalytic activity">
    <reaction evidence="4">
        <text>O-phospho-L-threonyl-[protein] + H2O = L-threonyl-[protein] + phosphate</text>
        <dbReference type="Rhea" id="RHEA:47004"/>
        <dbReference type="Rhea" id="RHEA-COMP:11060"/>
        <dbReference type="Rhea" id="RHEA-COMP:11605"/>
        <dbReference type="ChEBI" id="CHEBI:15377"/>
        <dbReference type="ChEBI" id="CHEBI:30013"/>
        <dbReference type="ChEBI" id="CHEBI:43474"/>
        <dbReference type="ChEBI" id="CHEBI:61977"/>
        <dbReference type="EC" id="3.1.3.16"/>
    </reaction>
</comment>
<dbReference type="AlphaFoldDB" id="A8BLT6"/>
<dbReference type="KEGG" id="gla:GL50803_0014311"/>
<reference evidence="5 6" key="1">
    <citation type="journal article" date="2007" name="Science">
        <title>Genomic minimalism in the early diverging intestinal parasite Giardia lamblia.</title>
        <authorList>
            <person name="Morrison H.G."/>
            <person name="McArthur A.G."/>
            <person name="Gillin F.D."/>
            <person name="Aley S.B."/>
            <person name="Adam R.D."/>
            <person name="Olsen G.J."/>
            <person name="Best A.A."/>
            <person name="Cande W.Z."/>
            <person name="Chen F."/>
            <person name="Cipriano M.J."/>
            <person name="Davids B.J."/>
            <person name="Dawson S.C."/>
            <person name="Elmendorf H.G."/>
            <person name="Hehl A.B."/>
            <person name="Holder M.E."/>
            <person name="Huse S.M."/>
            <person name="Kim U.U."/>
            <person name="Lasek-Nesselquist E."/>
            <person name="Manning G."/>
            <person name="Nigam A."/>
            <person name="Nixon J.E."/>
            <person name="Palm D."/>
            <person name="Passamaneck N.E."/>
            <person name="Prabhu A."/>
            <person name="Reich C.I."/>
            <person name="Reiner D.S."/>
            <person name="Samuelson J."/>
            <person name="Svard S.G."/>
            <person name="Sogin M.L."/>
        </authorList>
    </citation>
    <scope>NUCLEOTIDE SEQUENCE [LARGE SCALE GENOMIC DNA]</scope>
    <source>
        <strain evidence="5 6">WB C6</strain>
    </source>
</reference>
<comment type="similarity">
    <text evidence="4">Belongs to the PPP phosphatase family.</text>
</comment>
<accession>A8BLT6</accession>
<dbReference type="SMART" id="SM00156">
    <property type="entry name" value="PP2Ac"/>
    <property type="match status" value="1"/>
</dbReference>
<dbReference type="EMBL" id="AACB03000004">
    <property type="protein sequence ID" value="KAE8302286.1"/>
    <property type="molecule type" value="Genomic_DNA"/>
</dbReference>
<dbReference type="HOGENOM" id="CLU_004962_8_1_1"/>
<dbReference type="Pfam" id="PF00149">
    <property type="entry name" value="Metallophos"/>
    <property type="match status" value="1"/>
</dbReference>
<dbReference type="GeneID" id="5699050"/>
<organism evidence="5 6">
    <name type="scientific">Giardia intestinalis (strain ATCC 50803 / WB clone C6)</name>
    <name type="common">Giardia lamblia</name>
    <dbReference type="NCBI Taxonomy" id="184922"/>
    <lineage>
        <taxon>Eukaryota</taxon>
        <taxon>Metamonada</taxon>
        <taxon>Diplomonadida</taxon>
        <taxon>Hexamitidae</taxon>
        <taxon>Giardiinae</taxon>
        <taxon>Giardia</taxon>
    </lineage>
</organism>
<dbReference type="GO" id="GO:0004722">
    <property type="term" value="F:protein serine/threonine phosphatase activity"/>
    <property type="evidence" value="ECO:0000318"/>
    <property type="project" value="GO_Central"/>
</dbReference>
<keyword evidence="1" id="KW-0479">Metal-binding</keyword>
<dbReference type="SUPFAM" id="SSF56300">
    <property type="entry name" value="Metallo-dependent phosphatases"/>
    <property type="match status" value="1"/>
</dbReference>
<dbReference type="InterPro" id="IPR006186">
    <property type="entry name" value="Ser/Thr-sp_prot-phosphatase"/>
</dbReference>
<dbReference type="Gene3D" id="3.60.21.10">
    <property type="match status" value="1"/>
</dbReference>
<dbReference type="GO" id="GO:0000724">
    <property type="term" value="P:double-strand break repair via homologous recombination"/>
    <property type="evidence" value="ECO:0000318"/>
    <property type="project" value="GO_Central"/>
</dbReference>
<keyword evidence="3" id="KW-0464">Manganese</keyword>
<dbReference type="STRING" id="184922.A8BLT6"/>
<evidence type="ECO:0000256" key="4">
    <source>
        <dbReference type="RuleBase" id="RU004273"/>
    </source>
</evidence>
<dbReference type="InterPro" id="IPR004843">
    <property type="entry name" value="Calcineurin-like_PHP"/>
</dbReference>
<evidence type="ECO:0000256" key="1">
    <source>
        <dbReference type="ARBA" id="ARBA00022723"/>
    </source>
</evidence>
<sequence>MIDPAKLLTMTWQRQMLAEDDIRELVWRVQAILAQEPNVLNISGPVNICGDLHGQFYDVVKLFDVGGRIDNSTPKEANTTVVPANLKPNTSMSSNAKALRVHPTPKKYLFLGDYVDRGYFSLETITLLYLLKLMYPTQIYLIRGNHECRSITQVYGFYEQCQRYYSHSAVWKLFVDSFDYLPISAVVDDRIFGVHGGLSPKCPLIDTIRVIQRSIEIPSEGSFTDLCWSDPETKVSLFSPSTRGAGFLFGAQAVDKFNSDNGVEIITRAHQLAPQGYQWFFNNKCCTCWSCPNYFYKCKNLAAVMEVDTNGGGGICFLQFDAVPDNEREKPDYTKKNGS</sequence>
<comment type="caution">
    <text evidence="5">The sequence shown here is derived from an EMBL/GenBank/DDBJ whole genome shotgun (WGS) entry which is preliminary data.</text>
</comment>
<dbReference type="PRINTS" id="PR00114">
    <property type="entry name" value="STPHPHTASE"/>
</dbReference>
<dbReference type="GO" id="GO:0046872">
    <property type="term" value="F:metal ion binding"/>
    <property type="evidence" value="ECO:0007669"/>
    <property type="project" value="UniProtKB-KW"/>
</dbReference>
<keyword evidence="2 4" id="KW-0378">Hydrolase</keyword>
<protein>
    <recommendedName>
        <fullName evidence="4">Serine/threonine-protein phosphatase</fullName>
        <ecNumber evidence="4">3.1.3.16</ecNumber>
    </recommendedName>
</protein>
<dbReference type="InterPro" id="IPR029052">
    <property type="entry name" value="Metallo-depent_PP-like"/>
</dbReference>
<evidence type="ECO:0000256" key="3">
    <source>
        <dbReference type="ARBA" id="ARBA00023211"/>
    </source>
</evidence>
<dbReference type="GO" id="GO:0005634">
    <property type="term" value="C:nucleus"/>
    <property type="evidence" value="ECO:0000318"/>
    <property type="project" value="GO_Central"/>
</dbReference>
<dbReference type="PROSITE" id="PS00125">
    <property type="entry name" value="SER_THR_PHOSPHATASE"/>
    <property type="match status" value="1"/>
</dbReference>
<gene>
    <name evidence="5" type="ORF">GL50803_0014311</name>
</gene>
<dbReference type="GO" id="GO:0005737">
    <property type="term" value="C:cytoplasm"/>
    <property type="evidence" value="ECO:0000318"/>
    <property type="project" value="GO_Central"/>
</dbReference>
<evidence type="ECO:0000256" key="2">
    <source>
        <dbReference type="ARBA" id="ARBA00022801"/>
    </source>
</evidence>
<proteinExistence type="inferred from homology"/>
<dbReference type="Proteomes" id="UP000001548">
    <property type="component" value="Unassembled WGS sequence"/>
</dbReference>
<evidence type="ECO:0000313" key="5">
    <source>
        <dbReference type="EMBL" id="KAE8302286.1"/>
    </source>
</evidence>
<dbReference type="RefSeq" id="XP_001706177.1">
    <property type="nucleotide sequence ID" value="XM_001706125.1"/>
</dbReference>
<dbReference type="EC" id="3.1.3.16" evidence="4"/>
<dbReference type="InterPro" id="IPR047129">
    <property type="entry name" value="PPA2-like"/>
</dbReference>
<name>A8BLT6_GIAIC</name>
<dbReference type="PANTHER" id="PTHR45619">
    <property type="entry name" value="SERINE/THREONINE-PROTEIN PHOSPHATASE PP2A-RELATED"/>
    <property type="match status" value="1"/>
</dbReference>
<dbReference type="OMA" id="MCLKVKY"/>
<keyword evidence="6" id="KW-1185">Reference proteome</keyword>
<dbReference type="VEuPathDB" id="GiardiaDB:GL50803_14311"/>
<evidence type="ECO:0000313" key="6">
    <source>
        <dbReference type="Proteomes" id="UP000001548"/>
    </source>
</evidence>